<dbReference type="PANTHER" id="PTHR47691">
    <property type="entry name" value="REGULATOR-RELATED"/>
    <property type="match status" value="1"/>
</dbReference>
<dbReference type="AlphaFoldDB" id="A0A5B0ATD0"/>
<keyword evidence="3" id="KW-1185">Reference proteome</keyword>
<evidence type="ECO:0000259" key="1">
    <source>
        <dbReference type="Pfam" id="PF13191"/>
    </source>
</evidence>
<proteinExistence type="predicted"/>
<dbReference type="Pfam" id="PF13191">
    <property type="entry name" value="AAA_16"/>
    <property type="match status" value="1"/>
</dbReference>
<dbReference type="SUPFAM" id="SSF52540">
    <property type="entry name" value="P-loop containing nucleoside triphosphate hydrolases"/>
    <property type="match status" value="1"/>
</dbReference>
<dbReference type="Gene3D" id="3.40.50.300">
    <property type="entry name" value="P-loop containing nucleotide triphosphate hydrolases"/>
    <property type="match status" value="1"/>
</dbReference>
<evidence type="ECO:0000313" key="2">
    <source>
        <dbReference type="EMBL" id="KAA0932391.1"/>
    </source>
</evidence>
<accession>A0A5B0ATD0</accession>
<gene>
    <name evidence="2" type="ORF">FGF04_23575</name>
</gene>
<dbReference type="PANTHER" id="PTHR47691:SF3">
    <property type="entry name" value="HTH-TYPE TRANSCRIPTIONAL REGULATOR RV0890C-RELATED"/>
    <property type="match status" value="1"/>
</dbReference>
<organism evidence="2 3">
    <name type="scientific">Streptomyces apricus</name>
    <dbReference type="NCBI Taxonomy" id="1828112"/>
    <lineage>
        <taxon>Bacteria</taxon>
        <taxon>Bacillati</taxon>
        <taxon>Actinomycetota</taxon>
        <taxon>Actinomycetes</taxon>
        <taxon>Kitasatosporales</taxon>
        <taxon>Streptomycetaceae</taxon>
        <taxon>Streptomyces</taxon>
    </lineage>
</organism>
<feature type="domain" description="Orc1-like AAA ATPase" evidence="1">
    <location>
        <begin position="11"/>
        <end position="127"/>
    </location>
</feature>
<name>A0A5B0ATD0_9ACTN</name>
<evidence type="ECO:0000313" key="3">
    <source>
        <dbReference type="Proteomes" id="UP000324965"/>
    </source>
</evidence>
<dbReference type="PRINTS" id="PR00364">
    <property type="entry name" value="DISEASERSIST"/>
</dbReference>
<reference evidence="2 3" key="1">
    <citation type="submission" date="2019-05" db="EMBL/GenBank/DDBJ databases">
        <authorList>
            <person name="Hariharan J."/>
            <person name="Choudoir M.J."/>
            <person name="Diebold P."/>
            <person name="Panke-Buisse K."/>
            <person name="Buckley D.H."/>
        </authorList>
    </citation>
    <scope>NUCLEOTIDE SEQUENCE [LARGE SCALE GENOMIC DNA]</scope>
    <source>
        <strain evidence="2 3">SUN51</strain>
    </source>
</reference>
<protein>
    <submittedName>
        <fullName evidence="2">Regulator</fullName>
    </submittedName>
</protein>
<sequence length="671" mass="72681">MRNLPDIPDGLVGRREELAHVAAALDRHRLVVLTGPGGVGKSRLALHAADRAARSGTRGVAWADLWPLTADRLLLATVADALDFADHATAEPLDALCRWLADRDVLLVLDSCEHLPAACRALLARILAACPGVTVLVTSREPLGMDGEHQVVVDPLPPETDAVELFCRRALATGTGPVDPEALITVVRLCRRLEGIPLALELAAGQLAHRTLHEVEHGLRLRLDLVAQTPVAGNFRHRALRTTIGWSHELCEPAERLLWARFSVFRAAVDADAVRAVCTDGALSAADVERALAGLERKSVVSRVDGRFQMLDTVREYGGMWLAELGETGRLSERHAAYFLRRARRAHADWLGPAQLEAYRWVSATHADLCAGLDHLLATRPQQALELSGLLAFFWSCCGHLREATGYLEEALALTDQPGAVRTRALWALGLTRVLCGEQEAAQRLALACERQAAAQGESEGTLLAAYLLGLVHLLEGRPMAARFVVDGALESVGGRPFDSAGRVQCRLVRIFALTGEGLRDAARREATELRRDCVERGEWWTRSYADYQLALLSLFEDRPEDAAAHAASMLDGKRLIGDSFGIALGLDLLASALAAQGAGGPAVAAYGAGENYWAAVGHPQRGTPELGPVRRQYETTARSLLGDSGYDKALLDSVLRDPEAVLRELLDRKE</sequence>
<dbReference type="Proteomes" id="UP000324965">
    <property type="component" value="Unassembled WGS sequence"/>
</dbReference>
<comment type="caution">
    <text evidence="2">The sequence shown here is derived from an EMBL/GenBank/DDBJ whole genome shotgun (WGS) entry which is preliminary data.</text>
</comment>
<dbReference type="InterPro" id="IPR027417">
    <property type="entry name" value="P-loop_NTPase"/>
</dbReference>
<dbReference type="OrthoDB" id="499349at2"/>
<dbReference type="InterPro" id="IPR041664">
    <property type="entry name" value="AAA_16"/>
</dbReference>
<dbReference type="EMBL" id="VDFC01000046">
    <property type="protein sequence ID" value="KAA0932391.1"/>
    <property type="molecule type" value="Genomic_DNA"/>
</dbReference>